<gene>
    <name evidence="2" type="ORF">GCM10023205_22660</name>
</gene>
<accession>A0ABP9H1U4</accession>
<sequence length="132" mass="15015">MSETRITDQNERNKETVRAFYQAAIIEKEFDKVRPLLGDKYIQHNPQIADGFDGLKEFLNFLAENFPGISLEIKRLVAEGDFVVSHIHGIRVPDQPGASIVDIFRFEDGKIVEHWDVAQPIPDEAANSNSMF</sequence>
<organism evidence="2 3">
    <name type="scientific">Yinghuangia aomiensis</name>
    <dbReference type="NCBI Taxonomy" id="676205"/>
    <lineage>
        <taxon>Bacteria</taxon>
        <taxon>Bacillati</taxon>
        <taxon>Actinomycetota</taxon>
        <taxon>Actinomycetes</taxon>
        <taxon>Kitasatosporales</taxon>
        <taxon>Streptomycetaceae</taxon>
        <taxon>Yinghuangia</taxon>
    </lineage>
</organism>
<dbReference type="Gene3D" id="3.10.450.50">
    <property type="match status" value="1"/>
</dbReference>
<dbReference type="InterPro" id="IPR037401">
    <property type="entry name" value="SnoaL-like"/>
</dbReference>
<dbReference type="PANTHER" id="PTHR38436">
    <property type="entry name" value="POLYKETIDE CYCLASE SNOAL-LIKE DOMAIN"/>
    <property type="match status" value="1"/>
</dbReference>
<evidence type="ECO:0000313" key="2">
    <source>
        <dbReference type="EMBL" id="GAA4959250.1"/>
    </source>
</evidence>
<keyword evidence="3" id="KW-1185">Reference proteome</keyword>
<name>A0ABP9H1U4_9ACTN</name>
<protein>
    <submittedName>
        <fullName evidence="2">Ester cyclase</fullName>
    </submittedName>
</protein>
<dbReference type="Pfam" id="PF12680">
    <property type="entry name" value="SnoaL_2"/>
    <property type="match status" value="1"/>
</dbReference>
<proteinExistence type="predicted"/>
<comment type="caution">
    <text evidence="2">The sequence shown here is derived from an EMBL/GenBank/DDBJ whole genome shotgun (WGS) entry which is preliminary data.</text>
</comment>
<feature type="domain" description="SnoaL-like" evidence="1">
    <location>
        <begin position="17"/>
        <end position="114"/>
    </location>
</feature>
<dbReference type="EMBL" id="BAABHS010000007">
    <property type="protein sequence ID" value="GAA4959250.1"/>
    <property type="molecule type" value="Genomic_DNA"/>
</dbReference>
<dbReference type="InterPro" id="IPR032710">
    <property type="entry name" value="NTF2-like_dom_sf"/>
</dbReference>
<dbReference type="RefSeq" id="WP_345675255.1">
    <property type="nucleotide sequence ID" value="NZ_BAABHS010000007.1"/>
</dbReference>
<evidence type="ECO:0000313" key="3">
    <source>
        <dbReference type="Proteomes" id="UP001500466"/>
    </source>
</evidence>
<evidence type="ECO:0000259" key="1">
    <source>
        <dbReference type="Pfam" id="PF12680"/>
    </source>
</evidence>
<reference evidence="3" key="1">
    <citation type="journal article" date="2019" name="Int. J. Syst. Evol. Microbiol.">
        <title>The Global Catalogue of Microorganisms (GCM) 10K type strain sequencing project: providing services to taxonomists for standard genome sequencing and annotation.</title>
        <authorList>
            <consortium name="The Broad Institute Genomics Platform"/>
            <consortium name="The Broad Institute Genome Sequencing Center for Infectious Disease"/>
            <person name="Wu L."/>
            <person name="Ma J."/>
        </authorList>
    </citation>
    <scope>NUCLEOTIDE SEQUENCE [LARGE SCALE GENOMIC DNA]</scope>
    <source>
        <strain evidence="3">JCM 17986</strain>
    </source>
</reference>
<dbReference type="Proteomes" id="UP001500466">
    <property type="component" value="Unassembled WGS sequence"/>
</dbReference>
<dbReference type="SUPFAM" id="SSF54427">
    <property type="entry name" value="NTF2-like"/>
    <property type="match status" value="1"/>
</dbReference>
<dbReference type="InterPro" id="IPR009959">
    <property type="entry name" value="Cyclase_SnoaL-like"/>
</dbReference>
<dbReference type="PANTHER" id="PTHR38436:SF1">
    <property type="entry name" value="ESTER CYCLASE"/>
    <property type="match status" value="1"/>
</dbReference>